<evidence type="ECO:0000313" key="2">
    <source>
        <dbReference type="Proteomes" id="UP000789920"/>
    </source>
</evidence>
<dbReference type="EMBL" id="CAJVQC010069609">
    <property type="protein sequence ID" value="CAG8809041.1"/>
    <property type="molecule type" value="Genomic_DNA"/>
</dbReference>
<keyword evidence="2" id="KW-1185">Reference proteome</keyword>
<organism evidence="1 2">
    <name type="scientific">Racocetra persica</name>
    <dbReference type="NCBI Taxonomy" id="160502"/>
    <lineage>
        <taxon>Eukaryota</taxon>
        <taxon>Fungi</taxon>
        <taxon>Fungi incertae sedis</taxon>
        <taxon>Mucoromycota</taxon>
        <taxon>Glomeromycotina</taxon>
        <taxon>Glomeromycetes</taxon>
        <taxon>Diversisporales</taxon>
        <taxon>Gigasporaceae</taxon>
        <taxon>Racocetra</taxon>
    </lineage>
</organism>
<reference evidence="1" key="1">
    <citation type="submission" date="2021-06" db="EMBL/GenBank/DDBJ databases">
        <authorList>
            <person name="Kallberg Y."/>
            <person name="Tangrot J."/>
            <person name="Rosling A."/>
        </authorList>
    </citation>
    <scope>NUCLEOTIDE SEQUENCE</scope>
    <source>
        <strain evidence="1">MA461A</strain>
    </source>
</reference>
<feature type="non-terminal residue" evidence="1">
    <location>
        <position position="294"/>
    </location>
</feature>
<gene>
    <name evidence="1" type="ORF">RPERSI_LOCUS22774</name>
</gene>
<dbReference type="Proteomes" id="UP000789920">
    <property type="component" value="Unassembled WGS sequence"/>
</dbReference>
<name>A0ACA9RSU0_9GLOM</name>
<protein>
    <submittedName>
        <fullName evidence="1">897_t:CDS:1</fullName>
    </submittedName>
</protein>
<sequence length="294" mass="32709">LSAGQLQGEWPPIDKPPTILSKHLQKVDLTKVANAPVRTSTTDCSGDDQYCYWSCTNCIRNDTDVITCPNADDWGLSLDDGPSENTPDILTFLDAQNIKVTFFVVGSRVYEHPEILQRAFKAGHQIGVHTWSHRSLTTQTTEQIIAELEWTADAIVAAIGVRPKYMRPPFGDYDDRIRDICKQLGYKVVIWDRDTNDWLSDEGASFQASWIEANFTQWVKEPSNTGHISLQHDLYKVAAAQVPKVIPILSNGGFKIKQVGTCLGDNSFYQGNVTTPEQTSTSVNQPTNFGKATT</sequence>
<comment type="caution">
    <text evidence="1">The sequence shown here is derived from an EMBL/GenBank/DDBJ whole genome shotgun (WGS) entry which is preliminary data.</text>
</comment>
<evidence type="ECO:0000313" key="1">
    <source>
        <dbReference type="EMBL" id="CAG8809041.1"/>
    </source>
</evidence>
<proteinExistence type="predicted"/>
<accession>A0ACA9RSU0</accession>
<feature type="non-terminal residue" evidence="1">
    <location>
        <position position="1"/>
    </location>
</feature>